<dbReference type="InterPro" id="IPR033031">
    <property type="entry name" value="Scc2/Nipped-B"/>
</dbReference>
<dbReference type="Pfam" id="PF12830">
    <property type="entry name" value="Nipped-B_C"/>
    <property type="match status" value="1"/>
</dbReference>
<name>A0A814M743_9BILA</name>
<feature type="compositionally biased region" description="Acidic residues" evidence="7">
    <location>
        <begin position="1628"/>
        <end position="1641"/>
    </location>
</feature>
<evidence type="ECO:0000313" key="10">
    <source>
        <dbReference type="EMBL" id="CAF3839658.1"/>
    </source>
</evidence>
<feature type="compositionally biased region" description="Polar residues" evidence="7">
    <location>
        <begin position="2039"/>
        <end position="2055"/>
    </location>
</feature>
<dbReference type="PANTHER" id="PTHR21704:SF18">
    <property type="entry name" value="NIPPED-B-LIKE PROTEIN"/>
    <property type="match status" value="1"/>
</dbReference>
<dbReference type="GO" id="GO:0140588">
    <property type="term" value="P:chromatin looping"/>
    <property type="evidence" value="ECO:0007669"/>
    <property type="project" value="InterPro"/>
</dbReference>
<dbReference type="EMBL" id="CAJNOQ010004755">
    <property type="protein sequence ID" value="CAF1072690.1"/>
    <property type="molecule type" value="Genomic_DNA"/>
</dbReference>
<feature type="region of interest" description="Disordered" evidence="7">
    <location>
        <begin position="571"/>
        <end position="591"/>
    </location>
</feature>
<dbReference type="InterPro" id="IPR026003">
    <property type="entry name" value="Cohesin_HEAT"/>
</dbReference>
<feature type="region of interest" description="Disordered" evidence="7">
    <location>
        <begin position="1616"/>
        <end position="1661"/>
    </location>
</feature>
<evidence type="ECO:0000256" key="5">
    <source>
        <dbReference type="ARBA" id="ARBA00023306"/>
    </source>
</evidence>
<dbReference type="GO" id="GO:0061775">
    <property type="term" value="F:cohesin loader activity"/>
    <property type="evidence" value="ECO:0007669"/>
    <property type="project" value="InterPro"/>
</dbReference>
<evidence type="ECO:0000313" key="11">
    <source>
        <dbReference type="Proteomes" id="UP000663829"/>
    </source>
</evidence>
<feature type="region of interest" description="Disordered" evidence="7">
    <location>
        <begin position="2020"/>
        <end position="2091"/>
    </location>
</feature>
<keyword evidence="5 6" id="KW-0131">Cell cycle</keyword>
<evidence type="ECO:0000256" key="7">
    <source>
        <dbReference type="SAM" id="MobiDB-lite"/>
    </source>
</evidence>
<dbReference type="InterPro" id="IPR011989">
    <property type="entry name" value="ARM-like"/>
</dbReference>
<evidence type="ECO:0000256" key="3">
    <source>
        <dbReference type="ARBA" id="ARBA00022737"/>
    </source>
</evidence>
<dbReference type="Proteomes" id="UP000663829">
    <property type="component" value="Unassembled WGS sequence"/>
</dbReference>
<feature type="compositionally biased region" description="Low complexity" evidence="7">
    <location>
        <begin position="308"/>
        <end position="319"/>
    </location>
</feature>
<evidence type="ECO:0000256" key="1">
    <source>
        <dbReference type="ARBA" id="ARBA00004123"/>
    </source>
</evidence>
<feature type="compositionally biased region" description="Acidic residues" evidence="7">
    <location>
        <begin position="378"/>
        <end position="388"/>
    </location>
</feature>
<feature type="compositionally biased region" description="Basic and acidic residues" evidence="7">
    <location>
        <begin position="435"/>
        <end position="447"/>
    </location>
</feature>
<comment type="subcellular location">
    <subcellularLocation>
        <location evidence="1 6">Nucleus</location>
    </subcellularLocation>
</comment>
<dbReference type="GO" id="GO:0010468">
    <property type="term" value="P:regulation of gene expression"/>
    <property type="evidence" value="ECO:0007669"/>
    <property type="project" value="InterPro"/>
</dbReference>
<feature type="region of interest" description="Disordered" evidence="7">
    <location>
        <begin position="307"/>
        <end position="328"/>
    </location>
</feature>
<dbReference type="InterPro" id="IPR024986">
    <property type="entry name" value="Nipped-B_C"/>
</dbReference>
<dbReference type="GO" id="GO:0090694">
    <property type="term" value="C:Scc2-Scc4 cohesin loading complex"/>
    <property type="evidence" value="ECO:0007669"/>
    <property type="project" value="TreeGrafter"/>
</dbReference>
<dbReference type="InterPro" id="IPR016024">
    <property type="entry name" value="ARM-type_fold"/>
</dbReference>
<dbReference type="GO" id="GO:0034087">
    <property type="term" value="P:establishment of mitotic sister chromatid cohesion"/>
    <property type="evidence" value="ECO:0007669"/>
    <property type="project" value="TreeGrafter"/>
</dbReference>
<feature type="compositionally biased region" description="Polar residues" evidence="7">
    <location>
        <begin position="415"/>
        <end position="431"/>
    </location>
</feature>
<dbReference type="EMBL" id="CAJOBC010004756">
    <property type="protein sequence ID" value="CAF3839658.1"/>
    <property type="molecule type" value="Genomic_DNA"/>
</dbReference>
<protein>
    <recommendedName>
        <fullName evidence="6">Nipped-B protein</fullName>
    </recommendedName>
</protein>
<evidence type="ECO:0000256" key="6">
    <source>
        <dbReference type="RuleBase" id="RU364107"/>
    </source>
</evidence>
<dbReference type="GO" id="GO:0003682">
    <property type="term" value="F:chromatin binding"/>
    <property type="evidence" value="ECO:0007669"/>
    <property type="project" value="TreeGrafter"/>
</dbReference>
<comment type="caution">
    <text evidence="9">The sequence shown here is derived from an EMBL/GenBank/DDBJ whole genome shotgun (WGS) entry which is preliminary data.</text>
</comment>
<sequence>MDWFDQNPLPSINLITAAPLSDVVRELPILSLQNPGAESLLDPMFVDHTSMMLNCRDINLAQELCQTLSQVNTQSLTFRHSSDTVTTLPPLLQTCLQTNPNAFNGSIPLQTSVAPAPLQFPSQFQTTNQLFSYNPTGFPSAQQQISPNTCSYAPNMSYPHSFVPLPDNSLTINHNFSPSYSQTVGPQATSVSSVSNNVRSTMRPTAVVPPIQKEQQQMSKEQSFHTPSSSSLTSVSISPIKQELICIEKSISPPPQLFPHDQHQLQCMVENNAKSPQTDIEMSIQQPRIILQKLEINEALGESKPLRRTTTTIATTKRTSNPQLDLPSDFTPDLIKELLQDGCSLNGLAGSSLTRQRRTTILPSSSRTASNKRRYIDDDGEEEEDDADERSRSPTGDDDNYQQPKKRIRRKEQDNSLVTANVTPTKHQQPLQLAKDVEKQRIKEEREREKVERLEKLGRKAMDIEDDPLENTAFQRFVELLDNFIDDYDRYEERLDESIKLSQASQSDTEDENSMLDVLLPELILDELSTLSEKLKLSTYMNRIEKTKLKRLLKILSLRIKQGIKLHPVLNHNKQQQQQQDEKKGQDDNYDDDEEERLWRDIIIERLLVSANASKVALNIMTTLNMPKEVFIEHVIENLALFIKAQLTKTIFPEYDPVYRSDLQSKDPLLAKQKRSKVFGSRCKMVQILYNKIVSLLQGLIDLVQLSRYPDTIILTISSFSVSCIFVENVMDLQQHSISILTQIFARYDKHRDSILDDLLLSLVRLPTSKKSIRSYHLNSGESIQMFTALIMHLIHSPVSNVKSFQQITSSTSTVPVKISTPFPLKPVQQQADEVTEEMRLLNTYTLAQNLAFKFLTAFFRTCGMKQGEDDYRTIFENFLHDLLITANKPEWPSCEILLSLLSRILMTNFSNKTIAINIRLQSLDYLGSVAAQLRKDTMDPNYLNSKDTLARLDEIVKRTLASIETDDELATKDTNDPLRFNKGLIIYLNDLSQSDSTSNFAKMFYIGQWLRDLTLTTEKLTQSLTKSKLKKSTTNDNKDDLNNDDDDIENEHVKTKTLSIEDEIELKQIEKQAILKLLTLPSTTGLISFQKQHTHLDIDYDDACLLIRYLTLNRPFLRTFDVYLKQIANIFQSEAGTNIRSKAMKCLCTVVEADPTILSRNDIKSCVQVGLTDKSISVREAAIDLIGRYIVGREQLVLQYYDILCERSLDTGVSVRKRVVKIFRDICLHQPSFVKIPDICSRLLRRIQDEESIRKLVLETFQLLWFTPSRLKSDIRTRVQIIIDVILDFKKQNYQWLENLLKEFLHTNVTTMGNELDRKRINEQRKDVLKSIREIIDELIEYVLKMESLTVMNDTDQGASDKMVSTFIALYALGKAKPDYLIQHVSTIVEYLNIKCTTHNDNTIVQYVAKILEFTVPLIKSAPETLIFKLEESLTKLCLVSGQMVIFSSIACLCAVINRLSKNFKLVKDCFKKYYSYAVDRQTYLNNNPDIELTTQESAHLSRSLYILGVLCKYFDIESSDFEDFDLFTIDDLFQLFIYYINHDCNQIKHKSLIGLGYYLQRYGQYLLQDTVRHLYTTHLIDENQLKVIRCQILTNLEDYFRDCIRRISEEDIEHTKKRQQNGTTDKDDDDLDNDHEENDDQKKQRKKSGSGANEDYTDLKDTSDIHSEMASSIAQCYLRTILDTYLTPITEIRQCVRKVVNCILEQGLVHPVQFIPNLIAMTTDNDLTIQQNAEQNLQELDKTHPGIIQTKVMQGLKMSYQLQTMLISSVSTTNIIRGMTVIPNQYQQQGQQQQFWSCNHFLYSLIRTNRTYRRGLLTQLLKMFDDTTTSSLEEQLFVADNLAYFPYQVQDEPLFIVQIIDLSVSVNGAGILQQFRDILKRQNTSGETEEDDDEDVLLLEKILSYSNAVISELYTCIRSSKSCLLLLLLKQYLKDVYGLNDTKISEYDQTEAQKVTDRPLTTRKIHLKFHPKYIINYINEQLQTVRVTFSFDDKKQLVKDFQDFKSYLLAFDSETPGNTVADDDESSNMSDEIKPTTKPTSVISQYQSVLQSISSKKKTKSKKKSKKKKRRSSSDEDDESDGVNGDDSV</sequence>
<keyword evidence="11" id="KW-1185">Reference proteome</keyword>
<evidence type="ECO:0000256" key="2">
    <source>
        <dbReference type="ARBA" id="ARBA00009252"/>
    </source>
</evidence>
<dbReference type="Pfam" id="PF12765">
    <property type="entry name" value="Cohesin_HEAT"/>
    <property type="match status" value="1"/>
</dbReference>
<dbReference type="GO" id="GO:0071169">
    <property type="term" value="P:establishment of protein localization to chromatin"/>
    <property type="evidence" value="ECO:0007669"/>
    <property type="project" value="TreeGrafter"/>
</dbReference>
<accession>A0A814M743</accession>
<reference evidence="9" key="1">
    <citation type="submission" date="2021-02" db="EMBL/GenBank/DDBJ databases">
        <authorList>
            <person name="Nowell W R."/>
        </authorList>
    </citation>
    <scope>NUCLEOTIDE SEQUENCE</scope>
</reference>
<organism evidence="9 11">
    <name type="scientific">Didymodactylos carnosus</name>
    <dbReference type="NCBI Taxonomy" id="1234261"/>
    <lineage>
        <taxon>Eukaryota</taxon>
        <taxon>Metazoa</taxon>
        <taxon>Spiralia</taxon>
        <taxon>Gnathifera</taxon>
        <taxon>Rotifera</taxon>
        <taxon>Eurotatoria</taxon>
        <taxon>Bdelloidea</taxon>
        <taxon>Philodinida</taxon>
        <taxon>Philodinidae</taxon>
        <taxon>Didymodactylos</taxon>
    </lineage>
</organism>
<dbReference type="GO" id="GO:1990414">
    <property type="term" value="P:replication-born double-strand break repair via sister chromatid exchange"/>
    <property type="evidence" value="ECO:0007669"/>
    <property type="project" value="TreeGrafter"/>
</dbReference>
<keyword evidence="3 6" id="KW-0677">Repeat</keyword>
<dbReference type="Gene3D" id="1.25.10.10">
    <property type="entry name" value="Leucine-rich Repeat Variant"/>
    <property type="match status" value="1"/>
</dbReference>
<evidence type="ECO:0000313" key="9">
    <source>
        <dbReference type="EMBL" id="CAF1072690.1"/>
    </source>
</evidence>
<dbReference type="Proteomes" id="UP000681722">
    <property type="component" value="Unassembled WGS sequence"/>
</dbReference>
<comment type="similarity">
    <text evidence="2 6">Belongs to the SCC2/Nipped-B family.</text>
</comment>
<evidence type="ECO:0000256" key="4">
    <source>
        <dbReference type="ARBA" id="ARBA00023242"/>
    </source>
</evidence>
<proteinExistence type="inferred from homology"/>
<dbReference type="PANTHER" id="PTHR21704">
    <property type="entry name" value="NIPPED-B-LIKE PROTEIN DELANGIN SCC2-RELATED"/>
    <property type="match status" value="1"/>
</dbReference>
<dbReference type="CDD" id="cd23958">
    <property type="entry name" value="SCC2"/>
    <property type="match status" value="1"/>
</dbReference>
<keyword evidence="4 6" id="KW-0539">Nucleus</keyword>
<feature type="compositionally biased region" description="Basic residues" evidence="7">
    <location>
        <begin position="2057"/>
        <end position="2073"/>
    </location>
</feature>
<evidence type="ECO:0000259" key="8">
    <source>
        <dbReference type="Pfam" id="PF12830"/>
    </source>
</evidence>
<feature type="domain" description="Sister chromatid cohesion C-terminal" evidence="8">
    <location>
        <begin position="1672"/>
        <end position="1863"/>
    </location>
</feature>
<feature type="region of interest" description="Disordered" evidence="7">
    <location>
        <begin position="356"/>
        <end position="447"/>
    </location>
</feature>
<feature type="compositionally biased region" description="Polar residues" evidence="7">
    <location>
        <begin position="356"/>
        <end position="369"/>
    </location>
</feature>
<feature type="region of interest" description="Disordered" evidence="7">
    <location>
        <begin position="1027"/>
        <end position="1049"/>
    </location>
</feature>
<dbReference type="OrthoDB" id="418242at2759"/>
<gene>
    <name evidence="9" type="ORF">GPM918_LOCUS17357</name>
    <name evidence="10" type="ORF">SRO942_LOCUS17358</name>
</gene>
<dbReference type="SUPFAM" id="SSF48371">
    <property type="entry name" value="ARM repeat"/>
    <property type="match status" value="1"/>
</dbReference>